<keyword evidence="3" id="KW-1185">Reference proteome</keyword>
<dbReference type="InterPro" id="IPR018800">
    <property type="entry name" value="PRCC"/>
</dbReference>
<dbReference type="OMA" id="KPLMFRP"/>
<proteinExistence type="predicted"/>
<accession>A0A2V5GYH1</accession>
<dbReference type="STRING" id="1450538.A0A2V5GYH1"/>
<sequence>MALVAYSDSEASDSEPETTITTTILKKSTTTTTTTTTTTAPAPSSTTKPFQIDRTNPRKIRVALPDLKPDPSTRNNSEDTDGPARKKPRTGGSGGGGAFAGFNALLPAPKKPTATPKPSATGSSRKVFSLKTGATPGFDRQADAEMRSEMAFGRLGGNGDGDGDETIPKAGSWRNELDGEHFGQGEEDLKTKTNTNTITNPPPQEVKLTGNPMMFKPLSVGRGTQGKGKRKAAGGPIAVVSGSGGVSGALKKDVEGGSSAGTTAGTTAGTGAGAGTAATTATAPAPAKPKISLFSLSSSTEETATAIATGTAPTAPTPAPAAYEPLVYTSAHEAAAPAAGPEPDLPHPSYPAPTGNTTNNPLSAIADDLNLTRAQRRQLFGRRSADPSGTTATAAAPRVLHFNTDQEYAANQQMAHEDLAAAQHNPVRAIAPGKHTLQQLVSAASTQREALEESFATGRRNKKEAGSKYGW</sequence>
<feature type="region of interest" description="Disordered" evidence="1">
    <location>
        <begin position="1"/>
        <end position="286"/>
    </location>
</feature>
<dbReference type="Pfam" id="PF10253">
    <property type="entry name" value="PRCC"/>
    <property type="match status" value="1"/>
</dbReference>
<dbReference type="Proteomes" id="UP000249829">
    <property type="component" value="Unassembled WGS sequence"/>
</dbReference>
<dbReference type="PANTHER" id="PTHR13621:SF2">
    <property type="entry name" value="PROLINE-RICH PROTEIN PRCC"/>
    <property type="match status" value="1"/>
</dbReference>
<evidence type="ECO:0008006" key="4">
    <source>
        <dbReference type="Google" id="ProtNLM"/>
    </source>
</evidence>
<evidence type="ECO:0000313" key="3">
    <source>
        <dbReference type="Proteomes" id="UP000249829"/>
    </source>
</evidence>
<dbReference type="AlphaFoldDB" id="A0A2V5GYH1"/>
<feature type="compositionally biased region" description="Low complexity" evidence="1">
    <location>
        <begin position="275"/>
        <end position="285"/>
    </location>
</feature>
<dbReference type="PANTHER" id="PTHR13621">
    <property type="entry name" value="PROLINE-RICH PROTEIN PRCC"/>
    <property type="match status" value="1"/>
</dbReference>
<organism evidence="2 3">
    <name type="scientific">Aspergillus violaceofuscus (strain CBS 115571)</name>
    <dbReference type="NCBI Taxonomy" id="1450538"/>
    <lineage>
        <taxon>Eukaryota</taxon>
        <taxon>Fungi</taxon>
        <taxon>Dikarya</taxon>
        <taxon>Ascomycota</taxon>
        <taxon>Pezizomycotina</taxon>
        <taxon>Eurotiomycetes</taxon>
        <taxon>Eurotiomycetidae</taxon>
        <taxon>Eurotiales</taxon>
        <taxon>Aspergillaceae</taxon>
        <taxon>Aspergillus</taxon>
    </lineage>
</organism>
<evidence type="ECO:0000256" key="1">
    <source>
        <dbReference type="SAM" id="MobiDB-lite"/>
    </source>
</evidence>
<feature type="compositionally biased region" description="Low complexity" evidence="1">
    <location>
        <begin position="256"/>
        <end position="267"/>
    </location>
</feature>
<reference evidence="2 3" key="1">
    <citation type="submission" date="2018-02" db="EMBL/GenBank/DDBJ databases">
        <title>The genomes of Aspergillus section Nigri reveals drivers in fungal speciation.</title>
        <authorList>
            <consortium name="DOE Joint Genome Institute"/>
            <person name="Vesth T.C."/>
            <person name="Nybo J."/>
            <person name="Theobald S."/>
            <person name="Brandl J."/>
            <person name="Frisvad J.C."/>
            <person name="Nielsen K.F."/>
            <person name="Lyhne E.K."/>
            <person name="Kogle M.E."/>
            <person name="Kuo A."/>
            <person name="Riley R."/>
            <person name="Clum A."/>
            <person name="Nolan M."/>
            <person name="Lipzen A."/>
            <person name="Salamov A."/>
            <person name="Henrissat B."/>
            <person name="Wiebenga A."/>
            <person name="De vries R.P."/>
            <person name="Grigoriev I.V."/>
            <person name="Mortensen U.H."/>
            <person name="Andersen M.R."/>
            <person name="Baker S.E."/>
        </authorList>
    </citation>
    <scope>NUCLEOTIDE SEQUENCE [LARGE SCALE GENOMIC DNA]</scope>
    <source>
        <strain evidence="2 3">CBS 115571</strain>
    </source>
</reference>
<dbReference type="EMBL" id="KZ825168">
    <property type="protein sequence ID" value="PYI16525.1"/>
    <property type="molecule type" value="Genomic_DNA"/>
</dbReference>
<dbReference type="GO" id="GO:0005634">
    <property type="term" value="C:nucleus"/>
    <property type="evidence" value="ECO:0007669"/>
    <property type="project" value="TreeGrafter"/>
</dbReference>
<feature type="region of interest" description="Disordered" evidence="1">
    <location>
        <begin position="442"/>
        <end position="471"/>
    </location>
</feature>
<feature type="compositionally biased region" description="Basic and acidic residues" evidence="1">
    <location>
        <begin position="175"/>
        <end position="191"/>
    </location>
</feature>
<name>A0A2V5GYH1_ASPV1</name>
<protein>
    <recommendedName>
        <fullName evidence="4">Mitotic checkpoint regulator, MAD2B-interacting-domain-containing protein</fullName>
    </recommendedName>
</protein>
<feature type="compositionally biased region" description="Low complexity" evidence="1">
    <location>
        <begin position="107"/>
        <end position="124"/>
    </location>
</feature>
<feature type="compositionally biased region" description="Low complexity" evidence="1">
    <location>
        <begin position="18"/>
        <end position="49"/>
    </location>
</feature>
<evidence type="ECO:0000313" key="2">
    <source>
        <dbReference type="EMBL" id="PYI16525.1"/>
    </source>
</evidence>
<gene>
    <name evidence="2" type="ORF">BO99DRAFT_405034</name>
</gene>